<dbReference type="InterPro" id="IPR014756">
    <property type="entry name" value="Ig_E-set"/>
</dbReference>
<organism evidence="4">
    <name type="scientific">Ignavibacterium album</name>
    <dbReference type="NCBI Taxonomy" id="591197"/>
    <lineage>
        <taxon>Bacteria</taxon>
        <taxon>Pseudomonadati</taxon>
        <taxon>Ignavibacteriota</taxon>
        <taxon>Ignavibacteria</taxon>
        <taxon>Ignavibacteriales</taxon>
        <taxon>Ignavibacteriaceae</taxon>
        <taxon>Ignavibacterium</taxon>
    </lineage>
</organism>
<dbReference type="SMART" id="SM00642">
    <property type="entry name" value="Aamy"/>
    <property type="match status" value="1"/>
</dbReference>
<proteinExistence type="predicted"/>
<dbReference type="EMBL" id="DSUJ01000008">
    <property type="protein sequence ID" value="HFI91123.1"/>
    <property type="molecule type" value="Genomic_DNA"/>
</dbReference>
<dbReference type="Gene3D" id="2.60.40.1180">
    <property type="entry name" value="Golgi alpha-mannosidase II"/>
    <property type="match status" value="1"/>
</dbReference>
<dbReference type="Gene3D" id="2.60.40.10">
    <property type="entry name" value="Immunoglobulins"/>
    <property type="match status" value="1"/>
</dbReference>
<dbReference type="GO" id="GO:0005975">
    <property type="term" value="P:carbohydrate metabolic process"/>
    <property type="evidence" value="ECO:0007669"/>
    <property type="project" value="InterPro"/>
</dbReference>
<keyword evidence="2" id="KW-0326">Glycosidase</keyword>
<keyword evidence="1" id="KW-0378">Hydrolase</keyword>
<feature type="domain" description="Glycosyl hydrolase family 13 catalytic" evidence="3">
    <location>
        <begin position="129"/>
        <end position="520"/>
    </location>
</feature>
<dbReference type="InterPro" id="IPR017853">
    <property type="entry name" value="GH"/>
</dbReference>
<comment type="caution">
    <text evidence="4">The sequence shown here is derived from an EMBL/GenBank/DDBJ whole genome shotgun (WGS) entry which is preliminary data.</text>
</comment>
<dbReference type="PANTHER" id="PTHR10357">
    <property type="entry name" value="ALPHA-AMYLASE FAMILY MEMBER"/>
    <property type="match status" value="1"/>
</dbReference>
<protein>
    <recommendedName>
        <fullName evidence="3">Glycosyl hydrolase family 13 catalytic domain-containing protein</fullName>
    </recommendedName>
</protein>
<gene>
    <name evidence="4" type="ORF">ENS31_06260</name>
</gene>
<dbReference type="SUPFAM" id="SSF81296">
    <property type="entry name" value="E set domains"/>
    <property type="match status" value="1"/>
</dbReference>
<evidence type="ECO:0000256" key="2">
    <source>
        <dbReference type="ARBA" id="ARBA00023295"/>
    </source>
</evidence>
<dbReference type="InterPro" id="IPR006047">
    <property type="entry name" value="GH13_cat_dom"/>
</dbReference>
<evidence type="ECO:0000256" key="1">
    <source>
        <dbReference type="ARBA" id="ARBA00022801"/>
    </source>
</evidence>
<dbReference type="PANTHER" id="PTHR10357:SF210">
    <property type="entry name" value="MALTODEXTRIN GLUCOSIDASE"/>
    <property type="match status" value="1"/>
</dbReference>
<dbReference type="AlphaFoldDB" id="A0A7V2ZJE7"/>
<dbReference type="InterPro" id="IPR019492">
    <property type="entry name" value="Cyclo-malto-dextrinase_C"/>
</dbReference>
<dbReference type="Gene3D" id="3.20.20.80">
    <property type="entry name" value="Glycosidases"/>
    <property type="match status" value="1"/>
</dbReference>
<name>A0A7V2ZJE7_9BACT</name>
<dbReference type="InterPro" id="IPR013780">
    <property type="entry name" value="Glyco_hydro_b"/>
</dbReference>
<accession>A0A7V2ZJE7</accession>
<dbReference type="InterPro" id="IPR013783">
    <property type="entry name" value="Ig-like_fold"/>
</dbReference>
<sequence length="611" mass="70691">MKRKILFLLFISISFLFGQKFKVERIEPPNWWFGMKTDSVQILIYGENVGNAEVFPSHRGATVVDYYKAESPNYLFVDLIVDNSINDDLNFEIGLATNDYDTVITFPILKREKREKAFQGFNQSDVVYLIMADRFCDGNHDNNTIGDSLDEFTENDLDGRKGGDIEGIISKLDYLKELGVSTIWITPMLENNMWMSYHGYAATDLYKIDPRFGSNRLYKKLVDEAHKKDLKIIMDHVSNHIGINHWWIKDLPFKDWINGTPGNHLPANHNKMTFPDPYSPGESVDLTWDGWFTDYMPDLNQRNPILKKYLIQNTIWWIEYLGIDGIREDTYPYVNQYYLSEWAKIILNEYPTFNIVGEIWTGVAPFLAAYQRNNKFGLKLNSNLPAVTDFALADAFRDYLSNKKGLERVFNTLAMDYIYFEPENLLTFIDNHDIARGLYLAKCNLDKFKVALTILLTTRGIPKILYGTEIGIVGDDRHGTIRTPFPGGFKFSDHNAFSKCGRTDSENEIFNFTQKLISLRKNFKSLSNGKLIHYYPFNNVYVYFRNLNNETTMIVVNGSEKNQTIKLSSFREMLPESGKLINLMNDEEILFSNNDSFEINPLSSKIFLLAK</sequence>
<dbReference type="InterPro" id="IPR015171">
    <property type="entry name" value="Cyc-maltodext_N"/>
</dbReference>
<evidence type="ECO:0000313" key="4">
    <source>
        <dbReference type="EMBL" id="HFI91123.1"/>
    </source>
</evidence>
<dbReference type="GO" id="GO:0016798">
    <property type="term" value="F:hydrolase activity, acting on glycosyl bonds"/>
    <property type="evidence" value="ECO:0007669"/>
    <property type="project" value="UniProtKB-KW"/>
</dbReference>
<evidence type="ECO:0000259" key="3">
    <source>
        <dbReference type="SMART" id="SM00642"/>
    </source>
</evidence>
<dbReference type="Pfam" id="PF00128">
    <property type="entry name" value="Alpha-amylase"/>
    <property type="match status" value="1"/>
</dbReference>
<dbReference type="Pfam" id="PF09087">
    <property type="entry name" value="Cyc-maltodext_N"/>
    <property type="match status" value="1"/>
</dbReference>
<dbReference type="Pfam" id="PF10438">
    <property type="entry name" value="Cyc-maltodext_C"/>
    <property type="match status" value="1"/>
</dbReference>
<dbReference type="SUPFAM" id="SSF51011">
    <property type="entry name" value="Glycosyl hydrolase domain"/>
    <property type="match status" value="1"/>
</dbReference>
<dbReference type="SUPFAM" id="SSF51445">
    <property type="entry name" value="(Trans)glycosidases"/>
    <property type="match status" value="1"/>
</dbReference>
<reference evidence="4" key="1">
    <citation type="journal article" date="2020" name="mSystems">
        <title>Genome- and Community-Level Interaction Insights into Carbon Utilization and Element Cycling Functions of Hydrothermarchaeota in Hydrothermal Sediment.</title>
        <authorList>
            <person name="Zhou Z."/>
            <person name="Liu Y."/>
            <person name="Xu W."/>
            <person name="Pan J."/>
            <person name="Luo Z.H."/>
            <person name="Li M."/>
        </authorList>
    </citation>
    <scope>NUCLEOTIDE SEQUENCE [LARGE SCALE GENOMIC DNA]</scope>
    <source>
        <strain evidence="4">SpSt-479</strain>
    </source>
</reference>